<feature type="region of interest" description="Disordered" evidence="1">
    <location>
        <begin position="1"/>
        <end position="21"/>
    </location>
</feature>
<dbReference type="OrthoDB" id="10267305at2759"/>
<keyword evidence="4" id="KW-1185">Reference proteome</keyword>
<evidence type="ECO:0000259" key="2">
    <source>
        <dbReference type="SMART" id="SM01115"/>
    </source>
</evidence>
<gene>
    <name evidence="3" type="ORF">PBRA_005664</name>
</gene>
<evidence type="ECO:0000256" key="1">
    <source>
        <dbReference type="SAM" id="MobiDB-lite"/>
    </source>
</evidence>
<dbReference type="EMBL" id="CDSF01000078">
    <property type="protein sequence ID" value="CEO97060.1"/>
    <property type="molecule type" value="Genomic_DNA"/>
</dbReference>
<dbReference type="AlphaFoldDB" id="A0A0G4IPC4"/>
<protein>
    <recommendedName>
        <fullName evidence="2">CWF21 domain-containing protein</fullName>
    </recommendedName>
</protein>
<feature type="compositionally biased region" description="Basic and acidic residues" evidence="1">
    <location>
        <begin position="155"/>
        <end position="167"/>
    </location>
</feature>
<dbReference type="InterPro" id="IPR013170">
    <property type="entry name" value="mRNA_splic_Cwf21_dom"/>
</dbReference>
<dbReference type="GO" id="GO:0005634">
    <property type="term" value="C:nucleus"/>
    <property type="evidence" value="ECO:0007669"/>
    <property type="project" value="UniProtKB-ARBA"/>
</dbReference>
<feature type="compositionally biased region" description="Low complexity" evidence="1">
    <location>
        <begin position="1"/>
        <end position="20"/>
    </location>
</feature>
<reference evidence="3 4" key="1">
    <citation type="submission" date="2015-02" db="EMBL/GenBank/DDBJ databases">
        <authorList>
            <person name="Chooi Y.-H."/>
        </authorList>
    </citation>
    <scope>NUCLEOTIDE SEQUENCE [LARGE SCALE GENOMIC DNA]</scope>
    <source>
        <strain evidence="3">E3</strain>
    </source>
</reference>
<dbReference type="Proteomes" id="UP000039324">
    <property type="component" value="Unassembled WGS sequence"/>
</dbReference>
<dbReference type="Pfam" id="PF08312">
    <property type="entry name" value="cwf21"/>
    <property type="match status" value="1"/>
</dbReference>
<evidence type="ECO:0000313" key="3">
    <source>
        <dbReference type="EMBL" id="CEO97060.1"/>
    </source>
</evidence>
<accession>A0A0G4IPC4</accession>
<feature type="compositionally biased region" description="Basic and acidic residues" evidence="1">
    <location>
        <begin position="90"/>
        <end position="101"/>
    </location>
</feature>
<organism evidence="3 4">
    <name type="scientific">Plasmodiophora brassicae</name>
    <name type="common">Clubroot disease agent</name>
    <dbReference type="NCBI Taxonomy" id="37360"/>
    <lineage>
        <taxon>Eukaryota</taxon>
        <taxon>Sar</taxon>
        <taxon>Rhizaria</taxon>
        <taxon>Endomyxa</taxon>
        <taxon>Phytomyxea</taxon>
        <taxon>Plasmodiophorida</taxon>
        <taxon>Plasmodiophoridae</taxon>
        <taxon>Plasmodiophora</taxon>
    </lineage>
</organism>
<proteinExistence type="predicted"/>
<evidence type="ECO:0000313" key="4">
    <source>
        <dbReference type="Proteomes" id="UP000039324"/>
    </source>
</evidence>
<feature type="domain" description="CWF21" evidence="2">
    <location>
        <begin position="23"/>
        <end position="68"/>
    </location>
</feature>
<dbReference type="SMART" id="SM01115">
    <property type="entry name" value="cwf21"/>
    <property type="match status" value="1"/>
</dbReference>
<dbReference type="CDD" id="cd21372">
    <property type="entry name" value="cwf21_CWC21-like"/>
    <property type="match status" value="1"/>
</dbReference>
<feature type="region of interest" description="Disordered" evidence="1">
    <location>
        <begin position="90"/>
        <end position="167"/>
    </location>
</feature>
<name>A0A0G4IPC4_PLABS</name>
<sequence length="194" mass="21356">MRVAPDDAAAPPRINARADPSLVKHREERAVAVQCMALRVKMEDAGASEDEIARSVAELRQRLSSGPSSRAIAQKEPELEAVLVEAKNRKMKDALGIRDESDPAPPPKPAFERPAGLPRRPWLDRGDGPLPPKRPRNQERSPPPDGHAAAVRRPFGNDRADCHTRRRDAAEVVAVRTLSTVITQVQRQAVESRT</sequence>